<evidence type="ECO:0000313" key="4">
    <source>
        <dbReference type="Proteomes" id="UP001500620"/>
    </source>
</evidence>
<feature type="domain" description="Double-GTPase 2" evidence="2">
    <location>
        <begin position="139"/>
        <end position="323"/>
    </location>
</feature>
<dbReference type="Gene3D" id="3.40.50.300">
    <property type="entry name" value="P-loop containing nucleotide triphosphate hydrolases"/>
    <property type="match status" value="1"/>
</dbReference>
<feature type="region of interest" description="Disordered" evidence="1">
    <location>
        <begin position="59"/>
        <end position="78"/>
    </location>
</feature>
<evidence type="ECO:0000259" key="2">
    <source>
        <dbReference type="Pfam" id="PF19993"/>
    </source>
</evidence>
<organism evidence="3 4">
    <name type="scientific">Dactylosporangium darangshiense</name>
    <dbReference type="NCBI Taxonomy" id="579108"/>
    <lineage>
        <taxon>Bacteria</taxon>
        <taxon>Bacillati</taxon>
        <taxon>Actinomycetota</taxon>
        <taxon>Actinomycetes</taxon>
        <taxon>Micromonosporales</taxon>
        <taxon>Micromonosporaceae</taxon>
        <taxon>Dactylosporangium</taxon>
    </lineage>
</organism>
<evidence type="ECO:0000313" key="3">
    <source>
        <dbReference type="EMBL" id="GAA4257341.1"/>
    </source>
</evidence>
<dbReference type="InterPro" id="IPR045528">
    <property type="entry name" value="DO-GTPase2"/>
</dbReference>
<name>A0ABP8DJ52_9ACTN</name>
<dbReference type="RefSeq" id="WP_345134337.1">
    <property type="nucleotide sequence ID" value="NZ_BAABAT010000027.1"/>
</dbReference>
<reference evidence="4" key="1">
    <citation type="journal article" date="2019" name="Int. J. Syst. Evol. Microbiol.">
        <title>The Global Catalogue of Microorganisms (GCM) 10K type strain sequencing project: providing services to taxonomists for standard genome sequencing and annotation.</title>
        <authorList>
            <consortium name="The Broad Institute Genomics Platform"/>
            <consortium name="The Broad Institute Genome Sequencing Center for Infectious Disease"/>
            <person name="Wu L."/>
            <person name="Ma J."/>
        </authorList>
    </citation>
    <scope>NUCLEOTIDE SEQUENCE [LARGE SCALE GENOMIC DNA]</scope>
    <source>
        <strain evidence="4">JCM 17441</strain>
    </source>
</reference>
<keyword evidence="4" id="KW-1185">Reference proteome</keyword>
<dbReference type="InterPro" id="IPR027417">
    <property type="entry name" value="P-loop_NTPase"/>
</dbReference>
<protein>
    <recommendedName>
        <fullName evidence="2">Double-GTPase 2 domain-containing protein</fullName>
    </recommendedName>
</protein>
<dbReference type="Proteomes" id="UP001500620">
    <property type="component" value="Unassembled WGS sequence"/>
</dbReference>
<gene>
    <name evidence="3" type="ORF">GCM10022255_073750</name>
</gene>
<dbReference type="SUPFAM" id="SSF52540">
    <property type="entry name" value="P-loop containing nucleoside triphosphate hydrolases"/>
    <property type="match status" value="1"/>
</dbReference>
<proteinExistence type="predicted"/>
<evidence type="ECO:0000256" key="1">
    <source>
        <dbReference type="SAM" id="MobiDB-lite"/>
    </source>
</evidence>
<comment type="caution">
    <text evidence="3">The sequence shown here is derived from an EMBL/GenBank/DDBJ whole genome shotgun (WGS) entry which is preliminary data.</text>
</comment>
<sequence>MGLIRLQVVCPYCDARLLLNDCPIVATNYEVPAGSFSAGKDQPVPRPVSGREPHGVLAGRPVLWRPAPPRPAPQKAAPSLMQELRDIVTGTGVEEDYDRYEREHPVSDYAVYEDLPARACKQCGEPLPDEIGSRRVFTIGVVGTTGAGKTHFIAALIEDGFHRQRLRDWGVEEFVPDENSAERFRASYQSFFTERKALGATNPSAETDVRLRPMIIKARFRGGPPVLLLIHDIAGETLMYQRSRARYAPFLSRASGLIFLIDPLMIEPIRSRLPGEFDIGRHVNQADLVNACLADLRRQQRDPHRVPVAIAMSKSDLIEEALPGVDVGFRRPPSADRRLAEQEMARIDGEVRNLLRWANANDLLAVAAQLGHEVPLSFHAVAPIGYTPREVPGRPDDRVVESIASLRCLDPLIAVLRNLRIAPPEPR</sequence>
<dbReference type="EMBL" id="BAABAT010000027">
    <property type="protein sequence ID" value="GAA4257341.1"/>
    <property type="molecule type" value="Genomic_DNA"/>
</dbReference>
<accession>A0ABP8DJ52</accession>
<dbReference type="Pfam" id="PF19993">
    <property type="entry name" value="DO-GTPase2"/>
    <property type="match status" value="1"/>
</dbReference>